<dbReference type="GO" id="GO:0046755">
    <property type="term" value="P:viral budding"/>
    <property type="evidence" value="ECO:0007669"/>
    <property type="project" value="TreeGrafter"/>
</dbReference>
<dbReference type="PANTHER" id="PTHR31612:SF2">
    <property type="entry name" value="MULTIVESICULAR BODY SUBUNIT 12A"/>
    <property type="match status" value="1"/>
</dbReference>
<dbReference type="GO" id="GO:0005829">
    <property type="term" value="C:cytosol"/>
    <property type="evidence" value="ECO:0007669"/>
    <property type="project" value="TreeGrafter"/>
</dbReference>
<dbReference type="GO" id="GO:0017124">
    <property type="term" value="F:SH3 domain binding"/>
    <property type="evidence" value="ECO:0007669"/>
    <property type="project" value="UniProtKB-KW"/>
</dbReference>
<dbReference type="InterPro" id="IPR023341">
    <property type="entry name" value="MABP"/>
</dbReference>
<evidence type="ECO:0000256" key="4">
    <source>
        <dbReference type="ARBA" id="ARBA00017653"/>
    </source>
</evidence>
<accession>A0A5E4NEC4</accession>
<keyword evidence="6" id="KW-0963">Cytoplasm</keyword>
<dbReference type="InterPro" id="IPR018798">
    <property type="entry name" value="MVB12A/B"/>
</dbReference>
<evidence type="ECO:0000256" key="9">
    <source>
        <dbReference type="ARBA" id="ARBA00023036"/>
    </source>
</evidence>
<dbReference type="EMBL" id="CABPRJ010001908">
    <property type="protein sequence ID" value="VVC40840.1"/>
    <property type="molecule type" value="Genomic_DNA"/>
</dbReference>
<dbReference type="GO" id="GO:0031902">
    <property type="term" value="C:late endosome membrane"/>
    <property type="evidence" value="ECO:0007669"/>
    <property type="project" value="UniProtKB-SubCell"/>
</dbReference>
<keyword evidence="8" id="KW-0653">Protein transport</keyword>
<evidence type="ECO:0000256" key="6">
    <source>
        <dbReference type="ARBA" id="ARBA00022490"/>
    </source>
</evidence>
<keyword evidence="18" id="KW-1185">Reference proteome</keyword>
<evidence type="ECO:0000256" key="8">
    <source>
        <dbReference type="ARBA" id="ARBA00022927"/>
    </source>
</evidence>
<keyword evidence="7" id="KW-0967">Endosome</keyword>
<proteinExistence type="inferred from homology"/>
<dbReference type="InterPro" id="IPR023340">
    <property type="entry name" value="UMA"/>
</dbReference>
<dbReference type="PANTHER" id="PTHR31612">
    <property type="entry name" value="MULTIVESICULAR BODY SUBUNIT 12A"/>
    <property type="match status" value="1"/>
</dbReference>
<comment type="similarity">
    <text evidence="3">Belongs to the MVB12 family.</text>
</comment>
<evidence type="ECO:0000313" key="17">
    <source>
        <dbReference type="EMBL" id="VVC40840.1"/>
    </source>
</evidence>
<dbReference type="PROSITE" id="PS51498">
    <property type="entry name" value="MABP"/>
    <property type="match status" value="1"/>
</dbReference>
<evidence type="ECO:0000256" key="12">
    <source>
        <dbReference type="ARBA" id="ARBA00033024"/>
    </source>
</evidence>
<evidence type="ECO:0000259" key="15">
    <source>
        <dbReference type="PROSITE" id="PS51497"/>
    </source>
</evidence>
<dbReference type="OrthoDB" id="6021306at2759"/>
<evidence type="ECO:0000256" key="1">
    <source>
        <dbReference type="ARBA" id="ARBA00004496"/>
    </source>
</evidence>
<evidence type="ECO:0000256" key="11">
    <source>
        <dbReference type="ARBA" id="ARBA00033002"/>
    </source>
</evidence>
<sequence>MIKQVFKSFPDNKPISALCIVEDIAKCPAGYFPVSKTHDQDSDADLYMTSWKETVFTGRKLTRYLCLSKTEGISDYILVNIDIINEKEGPPDGYCLISRTIDSDQKAWRKRQLCYKLTRKSLASHAITDIILLSRSKKAPDGFNLVGDLNGFTLCYKTSPQSPANAPLPPLPPLTYNLAPSLPTESTPNNNGSLSSHPSLDSSANSLSHDYDRLMSLKPTRPAPKLPPSYSSSNYSTLNSYQSLEGIPFILNQNIVMGNNSDFKDIPEIKVKTLEELDLEYNYNFDQERQV</sequence>
<evidence type="ECO:0000313" key="18">
    <source>
        <dbReference type="Proteomes" id="UP000325440"/>
    </source>
</evidence>
<name>A0A5E4NEC4_9HEMI</name>
<feature type="compositionally biased region" description="Polar residues" evidence="14">
    <location>
        <begin position="183"/>
        <end position="192"/>
    </location>
</feature>
<dbReference type="GO" id="GO:0032801">
    <property type="term" value="P:receptor catabolic process"/>
    <property type="evidence" value="ECO:0007669"/>
    <property type="project" value="TreeGrafter"/>
</dbReference>
<dbReference type="GO" id="GO:0015031">
    <property type="term" value="P:protein transport"/>
    <property type="evidence" value="ECO:0007669"/>
    <property type="project" value="UniProtKB-KW"/>
</dbReference>
<evidence type="ECO:0000256" key="2">
    <source>
        <dbReference type="ARBA" id="ARBA00004633"/>
    </source>
</evidence>
<feature type="domain" description="MABP" evidence="16">
    <location>
        <begin position="12"/>
        <end position="160"/>
    </location>
</feature>
<dbReference type="PROSITE" id="PS51497">
    <property type="entry name" value="UMA"/>
    <property type="match status" value="1"/>
</dbReference>
<protein>
    <recommendedName>
        <fullName evidence="4">Multivesicular body subunit 12A</fullName>
    </recommendedName>
    <alternativeName>
        <fullName evidence="12">ESCRT-I complex subunit MVB12A</fullName>
    </alternativeName>
    <alternativeName>
        <fullName evidence="11">Protein FAM125A</fullName>
    </alternativeName>
</protein>
<evidence type="ECO:0000256" key="5">
    <source>
        <dbReference type="ARBA" id="ARBA00022448"/>
    </source>
</evidence>
<evidence type="ECO:0000256" key="14">
    <source>
        <dbReference type="SAM" id="MobiDB-lite"/>
    </source>
</evidence>
<evidence type="ECO:0000256" key="13">
    <source>
        <dbReference type="ARBA" id="ARBA00053101"/>
    </source>
</evidence>
<evidence type="ECO:0000259" key="16">
    <source>
        <dbReference type="PROSITE" id="PS51498"/>
    </source>
</evidence>
<evidence type="ECO:0000256" key="7">
    <source>
        <dbReference type="ARBA" id="ARBA00022753"/>
    </source>
</evidence>
<dbReference type="GO" id="GO:0032510">
    <property type="term" value="P:endosome to lysosome transport via multivesicular body sorting pathway"/>
    <property type="evidence" value="ECO:0007669"/>
    <property type="project" value="TreeGrafter"/>
</dbReference>
<feature type="domain" description="UMA" evidence="15">
    <location>
        <begin position="244"/>
        <end position="291"/>
    </location>
</feature>
<dbReference type="GO" id="GO:0019075">
    <property type="term" value="P:virus maturation"/>
    <property type="evidence" value="ECO:0007669"/>
    <property type="project" value="TreeGrafter"/>
</dbReference>
<keyword evidence="9" id="KW-0729">SH3-binding</keyword>
<dbReference type="Proteomes" id="UP000325440">
    <property type="component" value="Unassembled WGS sequence"/>
</dbReference>
<dbReference type="GO" id="GO:0042058">
    <property type="term" value="P:regulation of epidermal growth factor receptor signaling pathway"/>
    <property type="evidence" value="ECO:0007669"/>
    <property type="project" value="TreeGrafter"/>
</dbReference>
<feature type="region of interest" description="Disordered" evidence="14">
    <location>
        <begin position="166"/>
        <end position="205"/>
    </location>
</feature>
<comment type="function">
    <text evidence="13">Component of the ESCRT-I complex, a regulator of vesicular trafficking process. Required for the sorting of endocytic ubiquitinated cargos into multivesicular bodies.</text>
</comment>
<reference evidence="17 18" key="1">
    <citation type="submission" date="2019-08" db="EMBL/GenBank/DDBJ databases">
        <authorList>
            <person name="Alioto T."/>
            <person name="Alioto T."/>
            <person name="Gomez Garrido J."/>
        </authorList>
    </citation>
    <scope>NUCLEOTIDE SEQUENCE [LARGE SCALE GENOMIC DNA]</scope>
</reference>
<dbReference type="InterPro" id="IPR040335">
    <property type="entry name" value="MVB12A"/>
</dbReference>
<feature type="compositionally biased region" description="Low complexity" evidence="14">
    <location>
        <begin position="193"/>
        <end position="205"/>
    </location>
</feature>
<dbReference type="Gene3D" id="2.100.10.50">
    <property type="match status" value="1"/>
</dbReference>
<keyword evidence="10" id="KW-0472">Membrane</keyword>
<gene>
    <name evidence="17" type="ORF">CINCED_3A002764</name>
</gene>
<evidence type="ECO:0000256" key="10">
    <source>
        <dbReference type="ARBA" id="ARBA00023136"/>
    </source>
</evidence>
<dbReference type="FunFam" id="2.100.10.50:FF:000002">
    <property type="entry name" value="Multivesicular body subunit 12B"/>
    <property type="match status" value="1"/>
</dbReference>
<dbReference type="AlphaFoldDB" id="A0A5E4NEC4"/>
<dbReference type="GO" id="GO:0000813">
    <property type="term" value="C:ESCRT I complex"/>
    <property type="evidence" value="ECO:0007669"/>
    <property type="project" value="InterPro"/>
</dbReference>
<comment type="subcellular location">
    <subcellularLocation>
        <location evidence="1">Cytoplasm</location>
    </subcellularLocation>
    <subcellularLocation>
        <location evidence="2">Late endosome membrane</location>
        <topology evidence="2">Peripheral membrane protein</topology>
    </subcellularLocation>
</comment>
<evidence type="ECO:0000256" key="3">
    <source>
        <dbReference type="ARBA" id="ARBA00010432"/>
    </source>
</evidence>
<organism evidence="17 18">
    <name type="scientific">Cinara cedri</name>
    <dbReference type="NCBI Taxonomy" id="506608"/>
    <lineage>
        <taxon>Eukaryota</taxon>
        <taxon>Metazoa</taxon>
        <taxon>Ecdysozoa</taxon>
        <taxon>Arthropoda</taxon>
        <taxon>Hexapoda</taxon>
        <taxon>Insecta</taxon>
        <taxon>Pterygota</taxon>
        <taxon>Neoptera</taxon>
        <taxon>Paraneoptera</taxon>
        <taxon>Hemiptera</taxon>
        <taxon>Sternorrhyncha</taxon>
        <taxon>Aphidomorpha</taxon>
        <taxon>Aphidoidea</taxon>
        <taxon>Aphididae</taxon>
        <taxon>Lachninae</taxon>
        <taxon>Cinara</taxon>
    </lineage>
</organism>
<dbReference type="Pfam" id="PF10240">
    <property type="entry name" value="DUF2464"/>
    <property type="match status" value="1"/>
</dbReference>
<keyword evidence="5" id="KW-0813">Transport</keyword>